<name>A0A1U7J3M2_9CYAN</name>
<evidence type="ECO:0000313" key="2">
    <source>
        <dbReference type="Proteomes" id="UP000185557"/>
    </source>
</evidence>
<comment type="caution">
    <text evidence="1">The sequence shown here is derived from an EMBL/GenBank/DDBJ whole genome shotgun (WGS) entry which is preliminary data.</text>
</comment>
<dbReference type="STRING" id="549789.NIES30_14915"/>
<dbReference type="InterPro" id="IPR009241">
    <property type="entry name" value="HigB-like"/>
</dbReference>
<dbReference type="Proteomes" id="UP000185557">
    <property type="component" value="Unassembled WGS sequence"/>
</dbReference>
<sequence length="114" mass="12940">MQSTPREIRLYVSVDGSCPFEAWLDGLRDRQARARIRKRLDRVELGNLGDAKPLGEGVSELRVDYGPGYRIYIAQVGTAIVVLLCGGDKSNQRQDILKAKQYWIDFQQRQDASL</sequence>
<gene>
    <name evidence="1" type="ORF">NIES30_14915</name>
</gene>
<dbReference type="AlphaFoldDB" id="A0A1U7J3M2"/>
<dbReference type="PIRSF" id="PIRSF028744">
    <property type="entry name" value="Addict_mod_HI1419"/>
    <property type="match status" value="1"/>
</dbReference>
<dbReference type="RefSeq" id="WP_073609357.1">
    <property type="nucleotide sequence ID" value="NZ_MRCG01000011.1"/>
</dbReference>
<dbReference type="Pfam" id="PF05973">
    <property type="entry name" value="Gp49"/>
    <property type="match status" value="1"/>
</dbReference>
<dbReference type="PANTHER" id="PTHR41791:SF1">
    <property type="entry name" value="SSL7039 PROTEIN"/>
    <property type="match status" value="1"/>
</dbReference>
<dbReference type="InterPro" id="IPR014056">
    <property type="entry name" value="TypeIITA-like_toxin_pred"/>
</dbReference>
<accession>A0A1U7J3M2</accession>
<evidence type="ECO:0000313" key="1">
    <source>
        <dbReference type="EMBL" id="OKH46932.1"/>
    </source>
</evidence>
<dbReference type="OrthoDB" id="9800258at2"/>
<dbReference type="EMBL" id="MRCG01000011">
    <property type="protein sequence ID" value="OKH46932.1"/>
    <property type="molecule type" value="Genomic_DNA"/>
</dbReference>
<organism evidence="1 2">
    <name type="scientific">Phormidium tenue NIES-30</name>
    <dbReference type="NCBI Taxonomy" id="549789"/>
    <lineage>
        <taxon>Bacteria</taxon>
        <taxon>Bacillati</taxon>
        <taxon>Cyanobacteriota</taxon>
        <taxon>Cyanophyceae</taxon>
        <taxon>Oscillatoriophycideae</taxon>
        <taxon>Oscillatoriales</taxon>
        <taxon>Oscillatoriaceae</taxon>
        <taxon>Phormidium</taxon>
    </lineage>
</organism>
<reference evidence="1 2" key="1">
    <citation type="submission" date="2016-11" db="EMBL/GenBank/DDBJ databases">
        <title>Draft Genome Sequences of Nine Cyanobacterial Strains from Diverse Habitats.</title>
        <authorList>
            <person name="Zhu T."/>
            <person name="Hou S."/>
            <person name="Lu X."/>
            <person name="Hess W.R."/>
        </authorList>
    </citation>
    <scope>NUCLEOTIDE SEQUENCE [LARGE SCALE GENOMIC DNA]</scope>
    <source>
        <strain evidence="1 2">NIES-30</strain>
    </source>
</reference>
<protein>
    <submittedName>
        <fullName evidence="1">Addiction module protein</fullName>
    </submittedName>
</protein>
<dbReference type="NCBIfam" id="TIGR02683">
    <property type="entry name" value="upstrm_HI1419"/>
    <property type="match status" value="1"/>
</dbReference>
<proteinExistence type="predicted"/>
<dbReference type="PANTHER" id="PTHR41791">
    <property type="entry name" value="SSL7039 PROTEIN"/>
    <property type="match status" value="1"/>
</dbReference>
<keyword evidence="2" id="KW-1185">Reference proteome</keyword>